<gene>
    <name evidence="2" type="ORF">FA15DRAFT_761227</name>
</gene>
<reference evidence="2 3" key="1">
    <citation type="journal article" date="2019" name="Nat. Ecol. Evol.">
        <title>Megaphylogeny resolves global patterns of mushroom evolution.</title>
        <authorList>
            <person name="Varga T."/>
            <person name="Krizsan K."/>
            <person name="Foldi C."/>
            <person name="Dima B."/>
            <person name="Sanchez-Garcia M."/>
            <person name="Sanchez-Ramirez S."/>
            <person name="Szollosi G.J."/>
            <person name="Szarkandi J.G."/>
            <person name="Papp V."/>
            <person name="Albert L."/>
            <person name="Andreopoulos W."/>
            <person name="Angelini C."/>
            <person name="Antonin V."/>
            <person name="Barry K.W."/>
            <person name="Bougher N.L."/>
            <person name="Buchanan P."/>
            <person name="Buyck B."/>
            <person name="Bense V."/>
            <person name="Catcheside P."/>
            <person name="Chovatia M."/>
            <person name="Cooper J."/>
            <person name="Damon W."/>
            <person name="Desjardin D."/>
            <person name="Finy P."/>
            <person name="Geml J."/>
            <person name="Haridas S."/>
            <person name="Hughes K."/>
            <person name="Justo A."/>
            <person name="Karasinski D."/>
            <person name="Kautmanova I."/>
            <person name="Kiss B."/>
            <person name="Kocsube S."/>
            <person name="Kotiranta H."/>
            <person name="LaButti K.M."/>
            <person name="Lechner B.E."/>
            <person name="Liimatainen K."/>
            <person name="Lipzen A."/>
            <person name="Lukacs Z."/>
            <person name="Mihaltcheva S."/>
            <person name="Morgado L.N."/>
            <person name="Niskanen T."/>
            <person name="Noordeloos M.E."/>
            <person name="Ohm R.A."/>
            <person name="Ortiz-Santana B."/>
            <person name="Ovrebo C."/>
            <person name="Racz N."/>
            <person name="Riley R."/>
            <person name="Savchenko A."/>
            <person name="Shiryaev A."/>
            <person name="Soop K."/>
            <person name="Spirin V."/>
            <person name="Szebenyi C."/>
            <person name="Tomsovsky M."/>
            <person name="Tulloss R.E."/>
            <person name="Uehling J."/>
            <person name="Grigoriev I.V."/>
            <person name="Vagvolgyi C."/>
            <person name="Papp T."/>
            <person name="Martin F.M."/>
            <person name="Miettinen O."/>
            <person name="Hibbett D.S."/>
            <person name="Nagy L.G."/>
        </authorList>
    </citation>
    <scope>NUCLEOTIDE SEQUENCE [LARGE SCALE GENOMIC DNA]</scope>
    <source>
        <strain evidence="2 3">CBS 121175</strain>
    </source>
</reference>
<protein>
    <recommendedName>
        <fullName evidence="4">TPR-like protein</fullName>
    </recommendedName>
</protein>
<sequence>MDADHRPHVESSNAEHSNCNKDDPDEIFGSVELVTGILDGVVREMDWDTFETAVCVLNEAMEEETDHNIRASVRGVLLKAFLTRFPCFGWNDDRMMIAKLLMDDSQEGLLTVQRCVSGIRDDTPGVVQLASGLIDDVRKSIDGTVVDTAICVASELLESGACDGNPRYHLHIVLGRALVINYIRGGSIKSLEQGYRMFRDADVPHGANDPWAYIRAVSLENIGWTKCVEQGMTEVITEVKRWNDLAVEEDSQGEELLEVGTELLEGGEFDEAITFMTRSLSSRGTHHPNRSSSLNNLANALSTRFEHKGSFDDLDQCII</sequence>
<organism evidence="2 3">
    <name type="scientific">Coprinopsis marcescibilis</name>
    <name type="common">Agaric fungus</name>
    <name type="synonym">Psathyrella marcescibilis</name>
    <dbReference type="NCBI Taxonomy" id="230819"/>
    <lineage>
        <taxon>Eukaryota</taxon>
        <taxon>Fungi</taxon>
        <taxon>Dikarya</taxon>
        <taxon>Basidiomycota</taxon>
        <taxon>Agaricomycotina</taxon>
        <taxon>Agaricomycetes</taxon>
        <taxon>Agaricomycetidae</taxon>
        <taxon>Agaricales</taxon>
        <taxon>Agaricineae</taxon>
        <taxon>Psathyrellaceae</taxon>
        <taxon>Coprinopsis</taxon>
    </lineage>
</organism>
<evidence type="ECO:0000313" key="3">
    <source>
        <dbReference type="Proteomes" id="UP000307440"/>
    </source>
</evidence>
<dbReference type="EMBL" id="ML210579">
    <property type="protein sequence ID" value="TFK17034.1"/>
    <property type="molecule type" value="Genomic_DNA"/>
</dbReference>
<accession>A0A5C3KAV9</accession>
<evidence type="ECO:0008006" key="4">
    <source>
        <dbReference type="Google" id="ProtNLM"/>
    </source>
</evidence>
<evidence type="ECO:0000313" key="2">
    <source>
        <dbReference type="EMBL" id="TFK17034.1"/>
    </source>
</evidence>
<evidence type="ECO:0000256" key="1">
    <source>
        <dbReference type="SAM" id="MobiDB-lite"/>
    </source>
</evidence>
<dbReference type="Proteomes" id="UP000307440">
    <property type="component" value="Unassembled WGS sequence"/>
</dbReference>
<feature type="region of interest" description="Disordered" evidence="1">
    <location>
        <begin position="1"/>
        <end position="23"/>
    </location>
</feature>
<name>A0A5C3KAV9_COPMA</name>
<keyword evidence="3" id="KW-1185">Reference proteome</keyword>
<feature type="non-terminal residue" evidence="2">
    <location>
        <position position="319"/>
    </location>
</feature>
<proteinExistence type="predicted"/>
<dbReference type="AlphaFoldDB" id="A0A5C3KAV9"/>